<accession>A0ABX6QIJ1</accession>
<proteinExistence type="predicted"/>
<protein>
    <submittedName>
        <fullName evidence="1">Uncharacterized protein</fullName>
    </submittedName>
</protein>
<evidence type="ECO:0000313" key="1">
    <source>
        <dbReference type="EMBL" id="QLF68319.1"/>
    </source>
</evidence>
<evidence type="ECO:0000313" key="2">
    <source>
        <dbReference type="Proteomes" id="UP000308530"/>
    </source>
</evidence>
<keyword evidence="2" id="KW-1185">Reference proteome</keyword>
<name>A0ABX6QIJ1_9HYPH</name>
<sequence>MEGIDLAQLPQMMLSDRLLARRIQRSIWLNDVLIPVEGADYALGRYVDHLVELTDDEVFRLSLASSTTLVEYNGRYLALCTRHQLKGRKLEEIGLIIKNGQNVITSGGQTHFPEGNISDALDLAAFDFTAPCMAGVIEKRRFFPLREAPPICPADAIAFVICAGFPYDAQRYELDESHIGSTKMLAVCEPESDSHDPALLKLKPVEPLPVKPDGMSGGSAFACIIVGNEASAFFAGIITRASQQAVHIVKAGFVLEFLDMIERVKTGKNGNAL</sequence>
<dbReference type="RefSeq" id="WP_138288787.1">
    <property type="nucleotide sequence ID" value="NZ_CP058350.1"/>
</dbReference>
<dbReference type="EMBL" id="CP058350">
    <property type="protein sequence ID" value="QLF68319.1"/>
    <property type="molecule type" value="Genomic_DNA"/>
</dbReference>
<gene>
    <name evidence="1" type="ORF">FE840_001420</name>
</gene>
<dbReference type="Proteomes" id="UP000308530">
    <property type="component" value="Chromosome"/>
</dbReference>
<organism evidence="1 2">
    <name type="scientific">Peteryoungia desertarenae</name>
    <dbReference type="NCBI Taxonomy" id="1813451"/>
    <lineage>
        <taxon>Bacteria</taxon>
        <taxon>Pseudomonadati</taxon>
        <taxon>Pseudomonadota</taxon>
        <taxon>Alphaproteobacteria</taxon>
        <taxon>Hyphomicrobiales</taxon>
        <taxon>Rhizobiaceae</taxon>
        <taxon>Peteryoungia</taxon>
    </lineage>
</organism>
<reference evidence="1 2" key="1">
    <citation type="submission" date="2020-06" db="EMBL/GenBank/DDBJ databases">
        <title>Genome sequence of Rhizobium sp strain ADMK78.</title>
        <authorList>
            <person name="Rahi P."/>
        </authorList>
    </citation>
    <scope>NUCLEOTIDE SEQUENCE [LARGE SCALE GENOMIC DNA]</scope>
    <source>
        <strain evidence="1 2">ADMK78</strain>
    </source>
</reference>